<dbReference type="RefSeq" id="WP_345314332.1">
    <property type="nucleotide sequence ID" value="NZ_BAABIE010000021.1"/>
</dbReference>
<gene>
    <name evidence="2" type="ORF">GCM10023217_33000</name>
</gene>
<dbReference type="Proteomes" id="UP001500822">
    <property type="component" value="Unassembled WGS sequence"/>
</dbReference>
<proteinExistence type="predicted"/>
<evidence type="ECO:0000313" key="3">
    <source>
        <dbReference type="Proteomes" id="UP001500822"/>
    </source>
</evidence>
<organism evidence="2 3">
    <name type="scientific">Gordonia alkaliphila</name>
    <dbReference type="NCBI Taxonomy" id="1053547"/>
    <lineage>
        <taxon>Bacteria</taxon>
        <taxon>Bacillati</taxon>
        <taxon>Actinomycetota</taxon>
        <taxon>Actinomycetes</taxon>
        <taxon>Mycobacteriales</taxon>
        <taxon>Gordoniaceae</taxon>
        <taxon>Gordonia</taxon>
    </lineage>
</organism>
<dbReference type="InterPro" id="IPR027417">
    <property type="entry name" value="P-loop_NTPase"/>
</dbReference>
<accession>A0ABP8ZIZ4</accession>
<evidence type="ECO:0000256" key="1">
    <source>
        <dbReference type="SAM" id="MobiDB-lite"/>
    </source>
</evidence>
<dbReference type="EMBL" id="BAABIE010000021">
    <property type="protein sequence ID" value="GAA4758085.1"/>
    <property type="molecule type" value="Genomic_DNA"/>
</dbReference>
<evidence type="ECO:0008006" key="4">
    <source>
        <dbReference type="Google" id="ProtNLM"/>
    </source>
</evidence>
<keyword evidence="3" id="KW-1185">Reference proteome</keyword>
<sequence>MVVFDPEVIGSALRTALQPVVPVRDFQEWPAWREAVAAALNALARELPATPHLIVVPQTIVVQEYWAQIRAALDPGLGVHAAVLRVSKDRHRARVVADPEEPMAVDWRLTNYDGFDGADWIRSAFHTVDVTDRNPDAVAEVLAAVVREGNDTPAAPGPATTWREVEYDSAWAPFQQRFAFAPEFYERDHPAIRLPDGALVLDLSPVFAPGPRFASGSAAVDAAAFRAFVWLAGDADLVALDWQHPAYRYSPAAHVLQSAEPQVRVFPDGDYYAHMAADLRWGTFGHPWQQTLTIWGDELVASLGAELLTWLPRHPQSPSPLTPDAPAPPAYWPRA</sequence>
<reference evidence="3" key="1">
    <citation type="journal article" date="2019" name="Int. J. Syst. Evol. Microbiol.">
        <title>The Global Catalogue of Microorganisms (GCM) 10K type strain sequencing project: providing services to taxonomists for standard genome sequencing and annotation.</title>
        <authorList>
            <consortium name="The Broad Institute Genomics Platform"/>
            <consortium name="The Broad Institute Genome Sequencing Center for Infectious Disease"/>
            <person name="Wu L."/>
            <person name="Ma J."/>
        </authorList>
    </citation>
    <scope>NUCLEOTIDE SEQUENCE [LARGE SCALE GENOMIC DNA]</scope>
    <source>
        <strain evidence="3">JCM 18077</strain>
    </source>
</reference>
<name>A0ABP8ZIZ4_9ACTN</name>
<dbReference type="Pfam" id="PF10898">
    <property type="entry name" value="DUF2716"/>
    <property type="match status" value="1"/>
</dbReference>
<evidence type="ECO:0000313" key="2">
    <source>
        <dbReference type="EMBL" id="GAA4758085.1"/>
    </source>
</evidence>
<feature type="region of interest" description="Disordered" evidence="1">
    <location>
        <begin position="316"/>
        <end position="335"/>
    </location>
</feature>
<dbReference type="InterPro" id="IPR020323">
    <property type="entry name" value="DUF2716"/>
</dbReference>
<protein>
    <recommendedName>
        <fullName evidence="4">DUF2716 domain-containing protein</fullName>
    </recommendedName>
</protein>
<dbReference type="Gene3D" id="3.40.50.300">
    <property type="entry name" value="P-loop containing nucleotide triphosphate hydrolases"/>
    <property type="match status" value="1"/>
</dbReference>
<comment type="caution">
    <text evidence="2">The sequence shown here is derived from an EMBL/GenBank/DDBJ whole genome shotgun (WGS) entry which is preliminary data.</text>
</comment>